<gene>
    <name evidence="1" type="ORF">GMARGA_LOCUS44536</name>
</gene>
<evidence type="ECO:0000313" key="1">
    <source>
        <dbReference type="EMBL" id="CAG8855715.1"/>
    </source>
</evidence>
<evidence type="ECO:0000313" key="2">
    <source>
        <dbReference type="Proteomes" id="UP000789901"/>
    </source>
</evidence>
<protein>
    <submittedName>
        <fullName evidence="1">21037_t:CDS:1</fullName>
    </submittedName>
</protein>
<accession>A0ABN7XLU5</accession>
<dbReference type="EMBL" id="CAJVQB010152342">
    <property type="protein sequence ID" value="CAG8855715.1"/>
    <property type="molecule type" value="Genomic_DNA"/>
</dbReference>
<sequence>NLGHTRLESEELIAQMRCFEAKVPPFDLSYVLGTDTPKICYEEVDQVEISEIVSLDNAASSSSILLLIEEIINLEVENLESSVKMTPIVFSADLDYDPQEVLNNFLEHESR</sequence>
<reference evidence="1 2" key="1">
    <citation type="submission" date="2021-06" db="EMBL/GenBank/DDBJ databases">
        <authorList>
            <person name="Kallberg Y."/>
            <person name="Tangrot J."/>
            <person name="Rosling A."/>
        </authorList>
    </citation>
    <scope>NUCLEOTIDE SEQUENCE [LARGE SCALE GENOMIC DNA]</scope>
    <source>
        <strain evidence="1 2">120-4 pot B 10/14</strain>
    </source>
</reference>
<feature type="non-terminal residue" evidence="1">
    <location>
        <position position="1"/>
    </location>
</feature>
<keyword evidence="2" id="KW-1185">Reference proteome</keyword>
<dbReference type="Proteomes" id="UP000789901">
    <property type="component" value="Unassembled WGS sequence"/>
</dbReference>
<name>A0ABN7XLU5_GIGMA</name>
<proteinExistence type="predicted"/>
<feature type="non-terminal residue" evidence="1">
    <location>
        <position position="111"/>
    </location>
</feature>
<organism evidence="1 2">
    <name type="scientific">Gigaspora margarita</name>
    <dbReference type="NCBI Taxonomy" id="4874"/>
    <lineage>
        <taxon>Eukaryota</taxon>
        <taxon>Fungi</taxon>
        <taxon>Fungi incertae sedis</taxon>
        <taxon>Mucoromycota</taxon>
        <taxon>Glomeromycotina</taxon>
        <taxon>Glomeromycetes</taxon>
        <taxon>Diversisporales</taxon>
        <taxon>Gigasporaceae</taxon>
        <taxon>Gigaspora</taxon>
    </lineage>
</organism>
<comment type="caution">
    <text evidence="1">The sequence shown here is derived from an EMBL/GenBank/DDBJ whole genome shotgun (WGS) entry which is preliminary data.</text>
</comment>